<dbReference type="GeneID" id="94582586"/>
<evidence type="ECO:0000313" key="2">
    <source>
        <dbReference type="Proteomes" id="UP000182444"/>
    </source>
</evidence>
<name>A0A1D8N5W7_YARLL</name>
<accession>A0A1D8N5W7</accession>
<dbReference type="Proteomes" id="UP000182444">
    <property type="component" value="Chromosome 1B"/>
</dbReference>
<proteinExistence type="predicted"/>
<sequence>MYFPVLPNPADCTTTQEIGFSSHERHPCDQHKRLNVATDTRRTRQLLGWRRWAVERIWAEKISGEAI</sequence>
<dbReference type="EMBL" id="CP017554">
    <property type="protein sequence ID" value="AOW01030.1"/>
    <property type="molecule type" value="Genomic_DNA"/>
</dbReference>
<reference evidence="1 2" key="1">
    <citation type="journal article" date="2016" name="PLoS ONE">
        <title>Sequence Assembly of Yarrowia lipolytica Strain W29/CLIB89 Shows Transposable Element Diversity.</title>
        <authorList>
            <person name="Magnan C."/>
            <person name="Yu J."/>
            <person name="Chang I."/>
            <person name="Jahn E."/>
            <person name="Kanomata Y."/>
            <person name="Wu J."/>
            <person name="Zeller M."/>
            <person name="Oakes M."/>
            <person name="Baldi P."/>
            <person name="Sandmeyer S."/>
        </authorList>
    </citation>
    <scope>NUCLEOTIDE SEQUENCE [LARGE SCALE GENOMIC DNA]</scope>
    <source>
        <strain evidence="2">CLIB89(W29)</strain>
    </source>
</reference>
<dbReference type="VEuPathDB" id="FungiDB:YALI1_B01344g"/>
<organism evidence="1 2">
    <name type="scientific">Yarrowia lipolytica</name>
    <name type="common">Candida lipolytica</name>
    <dbReference type="NCBI Taxonomy" id="4952"/>
    <lineage>
        <taxon>Eukaryota</taxon>
        <taxon>Fungi</taxon>
        <taxon>Dikarya</taxon>
        <taxon>Ascomycota</taxon>
        <taxon>Saccharomycotina</taxon>
        <taxon>Dipodascomycetes</taxon>
        <taxon>Dipodascales</taxon>
        <taxon>Dipodascales incertae sedis</taxon>
        <taxon>Yarrowia</taxon>
    </lineage>
</organism>
<gene>
    <name evidence="1" type="ORF">YALI1_B01344g</name>
</gene>
<protein>
    <submittedName>
        <fullName evidence="1">Uncharacterized protein</fullName>
    </submittedName>
</protein>
<evidence type="ECO:0000313" key="1">
    <source>
        <dbReference type="EMBL" id="AOW01030.1"/>
    </source>
</evidence>
<dbReference type="RefSeq" id="XP_068138024.1">
    <property type="nucleotide sequence ID" value="XM_068281923.1"/>
</dbReference>
<dbReference type="AlphaFoldDB" id="A0A1D8N5W7"/>